<organism evidence="2">
    <name type="scientific">Cafeteria roenbergensis</name>
    <name type="common">Marine flagellate</name>
    <dbReference type="NCBI Taxonomy" id="33653"/>
    <lineage>
        <taxon>Eukaryota</taxon>
        <taxon>Sar</taxon>
        <taxon>Stramenopiles</taxon>
        <taxon>Bigyra</taxon>
        <taxon>Opalozoa</taxon>
        <taxon>Bicosoecida</taxon>
        <taxon>Cafeteriaceae</taxon>
        <taxon>Cafeteria</taxon>
    </lineage>
</organism>
<feature type="compositionally biased region" description="Low complexity" evidence="1">
    <location>
        <begin position="44"/>
        <end position="73"/>
    </location>
</feature>
<protein>
    <submittedName>
        <fullName evidence="2">Uncharacterized protein</fullName>
    </submittedName>
</protein>
<feature type="compositionally biased region" description="Gly residues" evidence="1">
    <location>
        <begin position="270"/>
        <end position="280"/>
    </location>
</feature>
<evidence type="ECO:0000313" key="2">
    <source>
        <dbReference type="EMBL" id="CAD8556045.1"/>
    </source>
</evidence>
<accession>A0A7S0JM52</accession>
<evidence type="ECO:0000256" key="1">
    <source>
        <dbReference type="SAM" id="MobiDB-lite"/>
    </source>
</evidence>
<name>A0A7S0JM52_CAFRO</name>
<feature type="region of interest" description="Disordered" evidence="1">
    <location>
        <begin position="417"/>
        <end position="447"/>
    </location>
</feature>
<feature type="compositionally biased region" description="Basic and acidic residues" evidence="1">
    <location>
        <begin position="431"/>
        <end position="440"/>
    </location>
</feature>
<dbReference type="AlphaFoldDB" id="A0A7S0JM52"/>
<proteinExistence type="predicted"/>
<feature type="compositionally biased region" description="Low complexity" evidence="1">
    <location>
        <begin position="7"/>
        <end position="19"/>
    </location>
</feature>
<sequence>MNETYMGGAAVDGVAAGSDGSDGRVTEGVALGDREGDEGGAEGGWSRSASPIRSPARRGVAAGGFAASSPGRSTQEDAGRAPAPDFVGRYAARRRGRQGAGAAGGADSDGETSCAGSTVVSGSTAAASGAANGTPGKVAVRVSGRDGSATLFWPDGSTAVSVDLDTKASRVVADASPGRRGATPRVFRMTVFAPRVYRGGSSKGTRVGGRTKGGQAWPRHGASALLATFDGFGVGQVSDAGTGRPVLVVRRDGSGQLRDASTGEVKSSWGGDGRVAGSGCKGHRTKSKLAPAEAPPVDAAAAKSKLGSLASAVSGLDDMMAGLRKPRAATPDSPVAASGRNALAAARPGPERQGDPGGVLALRLLPGLYLEYDIATRGVTALLRCRGVRHAVCLGPNEPCAGGSASIGEATAQLEREDLEAQARRSAAKPRSAERPKAGDASDPATLDAIKSRLSSLLAGLAGP</sequence>
<feature type="region of interest" description="Disordered" evidence="1">
    <location>
        <begin position="1"/>
        <end position="84"/>
    </location>
</feature>
<reference evidence="2" key="1">
    <citation type="submission" date="2021-01" db="EMBL/GenBank/DDBJ databases">
        <authorList>
            <person name="Corre E."/>
            <person name="Pelletier E."/>
            <person name="Niang G."/>
            <person name="Scheremetjew M."/>
            <person name="Finn R."/>
            <person name="Kale V."/>
            <person name="Holt S."/>
            <person name="Cochrane G."/>
            <person name="Meng A."/>
            <person name="Brown T."/>
            <person name="Cohen L."/>
        </authorList>
    </citation>
    <scope>NUCLEOTIDE SEQUENCE</scope>
    <source>
        <strain evidence="2">E4-10</strain>
    </source>
</reference>
<dbReference type="EMBL" id="HBET01000522">
    <property type="protein sequence ID" value="CAD8556045.1"/>
    <property type="molecule type" value="Transcribed_RNA"/>
</dbReference>
<feature type="region of interest" description="Disordered" evidence="1">
    <location>
        <begin position="257"/>
        <end position="296"/>
    </location>
</feature>
<gene>
    <name evidence="2" type="ORF">CROE0942_LOCUS377</name>
</gene>
<feature type="region of interest" description="Disordered" evidence="1">
    <location>
        <begin position="98"/>
        <end position="118"/>
    </location>
</feature>